<sequence>MTTQIFASCMSQEAQHCLLKLEHQLVRLQGFISLPSFEGEHAEQLQQWQQAGLVSLETNSLREMPPEWIQQRGVTHGCQMSDELWKASACLRRILAHGL</sequence>
<name>A0ABY5GP75_9GAMM</name>
<evidence type="ECO:0000313" key="2">
    <source>
        <dbReference type="Proteomes" id="UP001057998"/>
    </source>
</evidence>
<keyword evidence="2" id="KW-1185">Reference proteome</keyword>
<dbReference type="EMBL" id="CP101509">
    <property type="protein sequence ID" value="UTV30884.1"/>
    <property type="molecule type" value="Genomic_DNA"/>
</dbReference>
<organism evidence="1 2">
    <name type="scientific">Photobacterium atrarenae</name>
    <dbReference type="NCBI Taxonomy" id="865757"/>
    <lineage>
        <taxon>Bacteria</taxon>
        <taxon>Pseudomonadati</taxon>
        <taxon>Pseudomonadota</taxon>
        <taxon>Gammaproteobacteria</taxon>
        <taxon>Vibrionales</taxon>
        <taxon>Vibrionaceae</taxon>
        <taxon>Photobacterium</taxon>
    </lineage>
</organism>
<protein>
    <submittedName>
        <fullName evidence="1">Uncharacterized protein</fullName>
    </submittedName>
</protein>
<evidence type="ECO:0000313" key="1">
    <source>
        <dbReference type="EMBL" id="UTV30884.1"/>
    </source>
</evidence>
<dbReference type="RefSeq" id="WP_255392254.1">
    <property type="nucleotide sequence ID" value="NZ_CP101509.1"/>
</dbReference>
<accession>A0ABY5GP75</accession>
<reference evidence="1" key="1">
    <citation type="submission" date="2022-07" db="EMBL/GenBank/DDBJ databases">
        <title>Genome sequencing of Photobacterium atrarenae GJH2-4.</title>
        <authorList>
            <person name="Park S.-J."/>
        </authorList>
    </citation>
    <scope>NUCLEOTIDE SEQUENCE</scope>
    <source>
        <strain evidence="1">GJH2-4</strain>
    </source>
</reference>
<dbReference type="Proteomes" id="UP001057998">
    <property type="component" value="Chromosome 2"/>
</dbReference>
<proteinExistence type="predicted"/>
<gene>
    <name evidence="1" type="ORF">NNL38_20215</name>
</gene>